<feature type="region of interest" description="Disordered" evidence="5">
    <location>
        <begin position="90"/>
        <end position="110"/>
    </location>
</feature>
<sequence length="110" mass="12678">MDIFRIILTLIIFILLLVLALTNIEVTTSVNVFGTYYEHVRVAFVMLYAFAFGAICVGVFMLVSEIQLHARIRRQHREINAITEELRSFRNASLEPMPQDTEAENQEDES</sequence>
<proteinExistence type="predicted"/>
<keyword evidence="1" id="KW-1003">Cell membrane</keyword>
<evidence type="ECO:0000256" key="1">
    <source>
        <dbReference type="ARBA" id="ARBA00022475"/>
    </source>
</evidence>
<evidence type="ECO:0000256" key="4">
    <source>
        <dbReference type="ARBA" id="ARBA00023136"/>
    </source>
</evidence>
<keyword evidence="3" id="KW-1133">Transmembrane helix</keyword>
<feature type="domain" description="Lipopolysaccharide assembly protein A" evidence="6">
    <location>
        <begin position="28"/>
        <end position="86"/>
    </location>
</feature>
<evidence type="ECO:0000313" key="7">
    <source>
        <dbReference type="EMBL" id="OYD15898.1"/>
    </source>
</evidence>
<evidence type="ECO:0000256" key="2">
    <source>
        <dbReference type="ARBA" id="ARBA00022692"/>
    </source>
</evidence>
<keyword evidence="4" id="KW-0472">Membrane</keyword>
<dbReference type="GO" id="GO:0005886">
    <property type="term" value="C:plasma membrane"/>
    <property type="evidence" value="ECO:0007669"/>
    <property type="project" value="InterPro"/>
</dbReference>
<name>A0A235BUB7_UNCW3</name>
<dbReference type="Proteomes" id="UP000215559">
    <property type="component" value="Unassembled WGS sequence"/>
</dbReference>
<organism evidence="7 8">
    <name type="scientific">candidate division WOR-3 bacterium JGI_Cruoil_03_51_56</name>
    <dbReference type="NCBI Taxonomy" id="1973747"/>
    <lineage>
        <taxon>Bacteria</taxon>
        <taxon>Bacteria division WOR-3</taxon>
    </lineage>
</organism>
<dbReference type="EMBL" id="NOZP01000080">
    <property type="protein sequence ID" value="OYD15898.1"/>
    <property type="molecule type" value="Genomic_DNA"/>
</dbReference>
<evidence type="ECO:0000259" key="6">
    <source>
        <dbReference type="Pfam" id="PF06305"/>
    </source>
</evidence>
<protein>
    <recommendedName>
        <fullName evidence="6">Lipopolysaccharide assembly protein A domain-containing protein</fullName>
    </recommendedName>
</protein>
<keyword evidence="2" id="KW-0812">Transmembrane</keyword>
<accession>A0A235BUB7</accession>
<evidence type="ECO:0000313" key="8">
    <source>
        <dbReference type="Proteomes" id="UP000215559"/>
    </source>
</evidence>
<dbReference type="InterPro" id="IPR010445">
    <property type="entry name" value="LapA_dom"/>
</dbReference>
<reference evidence="7 8" key="1">
    <citation type="submission" date="2017-07" db="EMBL/GenBank/DDBJ databases">
        <title>Recovery of genomes from metagenomes via a dereplication, aggregation, and scoring strategy.</title>
        <authorList>
            <person name="Sieber C.M."/>
            <person name="Probst A.J."/>
            <person name="Sharrar A."/>
            <person name="Thomas B.C."/>
            <person name="Hess M."/>
            <person name="Tringe S.G."/>
            <person name="Banfield J.F."/>
        </authorList>
    </citation>
    <scope>NUCLEOTIDE SEQUENCE [LARGE SCALE GENOMIC DNA]</scope>
    <source>
        <strain evidence="7">JGI_Cruoil_03_51_56</strain>
    </source>
</reference>
<dbReference type="Pfam" id="PF06305">
    <property type="entry name" value="LapA_dom"/>
    <property type="match status" value="1"/>
</dbReference>
<feature type="compositionally biased region" description="Acidic residues" evidence="5">
    <location>
        <begin position="101"/>
        <end position="110"/>
    </location>
</feature>
<gene>
    <name evidence="7" type="ORF">CH330_04390</name>
</gene>
<evidence type="ECO:0000256" key="3">
    <source>
        <dbReference type="ARBA" id="ARBA00022989"/>
    </source>
</evidence>
<evidence type="ECO:0000256" key="5">
    <source>
        <dbReference type="SAM" id="MobiDB-lite"/>
    </source>
</evidence>
<dbReference type="AlphaFoldDB" id="A0A235BUB7"/>
<comment type="caution">
    <text evidence="7">The sequence shown here is derived from an EMBL/GenBank/DDBJ whole genome shotgun (WGS) entry which is preliminary data.</text>
</comment>